<name>A0A198FID8_9GAMM</name>
<dbReference type="PANTHER" id="PTHR13887:SF51">
    <property type="entry name" value="DSBA FAMILY PROTEIN"/>
    <property type="match status" value="1"/>
</dbReference>
<sequence>MASITRNPTNTHDQKTLHYVYDPLCGWCYGIAPLIDIVNHDSSCPIKLHGGGLFTPARTVTGGQLWKDHVTPIDERISQLSGQLFSRQYQENLGNTEMTLNSLLPISAIIVAEELENRGVELLKALQIAYYQDGLNISDKQMLLFIAHKLGFDITLFSSLFKQVNETQVAQHLQQTQQLMSQVNGRGFPTLFIEENQTYHLIPIEKYIGDENGWRQFIKEAL</sequence>
<dbReference type="EMBL" id="LXEN01000120">
    <property type="protein sequence ID" value="OAT24687.1"/>
    <property type="molecule type" value="Genomic_DNA"/>
</dbReference>
<dbReference type="OrthoDB" id="9813770at2"/>
<evidence type="ECO:0000313" key="2">
    <source>
        <dbReference type="EMBL" id="OAT24687.1"/>
    </source>
</evidence>
<proteinExistence type="predicted"/>
<dbReference type="RefSeq" id="WP_066751382.1">
    <property type="nucleotide sequence ID" value="NZ_LXEN01000120.1"/>
</dbReference>
<gene>
    <name evidence="2" type="ORF">M983_2474</name>
</gene>
<protein>
    <submittedName>
        <fullName evidence="2">Thioredoxin-like protein</fullName>
    </submittedName>
</protein>
<dbReference type="AlphaFoldDB" id="A0A198FID8"/>
<evidence type="ECO:0000313" key="3">
    <source>
        <dbReference type="Proteomes" id="UP000094023"/>
    </source>
</evidence>
<dbReference type="STRING" id="1354337.M983_2474"/>
<dbReference type="PATRIC" id="fig|1354337.4.peg.2540"/>
<keyword evidence="3" id="KW-1185">Reference proteome</keyword>
<organism evidence="2 3">
    <name type="scientific">Proteus myxofaciens ATCC 19692</name>
    <dbReference type="NCBI Taxonomy" id="1354337"/>
    <lineage>
        <taxon>Bacteria</taxon>
        <taxon>Pseudomonadati</taxon>
        <taxon>Pseudomonadota</taxon>
        <taxon>Gammaproteobacteria</taxon>
        <taxon>Enterobacterales</taxon>
        <taxon>Morganellaceae</taxon>
        <taxon>Proteus</taxon>
    </lineage>
</organism>
<dbReference type="Pfam" id="PF01323">
    <property type="entry name" value="DSBA"/>
    <property type="match status" value="1"/>
</dbReference>
<evidence type="ECO:0000259" key="1">
    <source>
        <dbReference type="Pfam" id="PF01323"/>
    </source>
</evidence>
<dbReference type="InterPro" id="IPR001853">
    <property type="entry name" value="DSBA-like_thioredoxin_dom"/>
</dbReference>
<dbReference type="SUPFAM" id="SSF52833">
    <property type="entry name" value="Thioredoxin-like"/>
    <property type="match status" value="1"/>
</dbReference>
<comment type="caution">
    <text evidence="2">The sequence shown here is derived from an EMBL/GenBank/DDBJ whole genome shotgun (WGS) entry which is preliminary data.</text>
</comment>
<dbReference type="CDD" id="cd03025">
    <property type="entry name" value="DsbA_FrnE_like"/>
    <property type="match status" value="1"/>
</dbReference>
<dbReference type="Gene3D" id="3.40.30.10">
    <property type="entry name" value="Glutaredoxin"/>
    <property type="match status" value="1"/>
</dbReference>
<accession>A0A198FID8</accession>
<dbReference type="GO" id="GO:0016491">
    <property type="term" value="F:oxidoreductase activity"/>
    <property type="evidence" value="ECO:0007669"/>
    <property type="project" value="InterPro"/>
</dbReference>
<dbReference type="Proteomes" id="UP000094023">
    <property type="component" value="Unassembled WGS sequence"/>
</dbReference>
<dbReference type="InterPro" id="IPR036249">
    <property type="entry name" value="Thioredoxin-like_sf"/>
</dbReference>
<dbReference type="PANTHER" id="PTHR13887">
    <property type="entry name" value="GLUTATHIONE S-TRANSFERASE KAPPA"/>
    <property type="match status" value="1"/>
</dbReference>
<reference evidence="2 3" key="1">
    <citation type="submission" date="2016-04" db="EMBL/GenBank/DDBJ databases">
        <title>ATOL: Assembling a taxonomically balanced genome-scale reconstruction of the evolutionary history of the Enterobacteriaceae.</title>
        <authorList>
            <person name="Plunkett G.III."/>
            <person name="Neeno-Eckwall E.C."/>
            <person name="Glasner J.D."/>
            <person name="Perna N.T."/>
        </authorList>
    </citation>
    <scope>NUCLEOTIDE SEQUENCE [LARGE SCALE GENOMIC DNA]</scope>
    <source>
        <strain evidence="2 3">ATCC 19692</strain>
    </source>
</reference>
<feature type="domain" description="DSBA-like thioredoxin" evidence="1">
    <location>
        <begin position="17"/>
        <end position="195"/>
    </location>
</feature>